<evidence type="ECO:0000313" key="10">
    <source>
        <dbReference type="EMBL" id="CAF3844750.1"/>
    </source>
</evidence>
<keyword evidence="6 8" id="KW-0503">Monooxygenase</keyword>
<evidence type="ECO:0000313" key="9">
    <source>
        <dbReference type="EMBL" id="CAF1081891.1"/>
    </source>
</evidence>
<accession>A0A8S2DZW2</accession>
<proteinExistence type="inferred from homology"/>
<dbReference type="Proteomes" id="UP000682733">
    <property type="component" value="Unassembled WGS sequence"/>
</dbReference>
<dbReference type="Pfam" id="PF00067">
    <property type="entry name" value="p450"/>
    <property type="match status" value="1"/>
</dbReference>
<dbReference type="GO" id="GO:0016705">
    <property type="term" value="F:oxidoreductase activity, acting on paired donors, with incorporation or reduction of molecular oxygen"/>
    <property type="evidence" value="ECO:0007669"/>
    <property type="project" value="InterPro"/>
</dbReference>
<dbReference type="GO" id="GO:0005506">
    <property type="term" value="F:iron ion binding"/>
    <property type="evidence" value="ECO:0007669"/>
    <property type="project" value="InterPro"/>
</dbReference>
<evidence type="ECO:0000256" key="7">
    <source>
        <dbReference type="PIRSR" id="PIRSR602401-1"/>
    </source>
</evidence>
<evidence type="ECO:0000256" key="1">
    <source>
        <dbReference type="ARBA" id="ARBA00010617"/>
    </source>
</evidence>
<reference evidence="9" key="1">
    <citation type="submission" date="2021-02" db="EMBL/GenBank/DDBJ databases">
        <authorList>
            <person name="Nowell W R."/>
        </authorList>
    </citation>
    <scope>NUCLEOTIDE SEQUENCE</scope>
</reference>
<dbReference type="GO" id="GO:0020037">
    <property type="term" value="F:heme binding"/>
    <property type="evidence" value="ECO:0007669"/>
    <property type="project" value="InterPro"/>
</dbReference>
<dbReference type="PANTHER" id="PTHR24291:SF50">
    <property type="entry name" value="BIFUNCTIONAL ALBAFLAVENONE MONOOXYGENASE_TERPENE SYNTHASE"/>
    <property type="match status" value="1"/>
</dbReference>
<dbReference type="InterPro" id="IPR050196">
    <property type="entry name" value="Cytochrome_P450_Monoox"/>
</dbReference>
<organism evidence="9 11">
    <name type="scientific">Didymodactylos carnosus</name>
    <dbReference type="NCBI Taxonomy" id="1234261"/>
    <lineage>
        <taxon>Eukaryota</taxon>
        <taxon>Metazoa</taxon>
        <taxon>Spiralia</taxon>
        <taxon>Gnathifera</taxon>
        <taxon>Rotifera</taxon>
        <taxon>Eurotatoria</taxon>
        <taxon>Bdelloidea</taxon>
        <taxon>Philodinida</taxon>
        <taxon>Philodinidae</taxon>
        <taxon>Didymodactylos</taxon>
    </lineage>
</organism>
<keyword evidence="5 7" id="KW-0408">Iron</keyword>
<dbReference type="InterPro" id="IPR001128">
    <property type="entry name" value="Cyt_P450"/>
</dbReference>
<evidence type="ECO:0000256" key="2">
    <source>
        <dbReference type="ARBA" id="ARBA00022617"/>
    </source>
</evidence>
<feature type="binding site" description="axial binding residue" evidence="7">
    <location>
        <position position="492"/>
    </location>
    <ligand>
        <name>heme</name>
        <dbReference type="ChEBI" id="CHEBI:30413"/>
    </ligand>
    <ligandPart>
        <name>Fe</name>
        <dbReference type="ChEBI" id="CHEBI:18248"/>
    </ligandPart>
</feature>
<sequence length="544" mass="61603">MFRPAKARWRPAGLNFYTGTGPGLPVRLQLCGAAFNLTSRNNDGESLNGKIKHQLTLRNKLHLSSVLPKYLIYKIFRAQNIPGEPFVPIVGQVPDIPAYAKVDKGRNEYEFDLNVKHGDICIIMQGPSVCLLIRDASFISDALKKYSKYYIKPKLFRTVFSALMGEHNLLVSEGDVHDRSRKALNPAFHFVNLQSMTSIMVQQTTNTIDQWSKMMLGSTVNLQKELNSLTLSIILSSAFGADAQAKDTMLKSIDAVLHAVEYRTFEVPISQIPLLHKLPILKKQIMDKNVGQISAIVERLVGDRKLKKSQSLCQGDDLLDLLLMARDQDLNPFTEQQVRDEAMAFVLAGHETTGNLLVWCFYILMTHPDVYQDCKDEVARVLRGQPPDYSQLSELHVIEAVLQETLRLYPPAPTVVRECIHEHLIGPEGNQIRVPVGAEIIVNIYGVHRSEKYWTNPTKFDYKRWMRKEDGVKPKLAHPFCYLPFSAGNRNCIGQNFAMLEAKVMLAMIVQRLHFELVSGQNIVPLVTITMRTKYGLQANVYLR</sequence>
<gene>
    <name evidence="9" type="ORF">OVA965_LOCUS18401</name>
    <name evidence="10" type="ORF">TMI583_LOCUS18413</name>
</gene>
<comment type="similarity">
    <text evidence="1 8">Belongs to the cytochrome P450 family.</text>
</comment>
<dbReference type="PANTHER" id="PTHR24291">
    <property type="entry name" value="CYTOCHROME P450 FAMILY 4"/>
    <property type="match status" value="1"/>
</dbReference>
<dbReference type="InterPro" id="IPR036396">
    <property type="entry name" value="Cyt_P450_sf"/>
</dbReference>
<dbReference type="AlphaFoldDB" id="A0A8S2DZW2"/>
<comment type="cofactor">
    <cofactor evidence="7">
        <name>heme</name>
        <dbReference type="ChEBI" id="CHEBI:30413"/>
    </cofactor>
</comment>
<evidence type="ECO:0000256" key="6">
    <source>
        <dbReference type="ARBA" id="ARBA00023033"/>
    </source>
</evidence>
<evidence type="ECO:0000256" key="3">
    <source>
        <dbReference type="ARBA" id="ARBA00022723"/>
    </source>
</evidence>
<keyword evidence="4 8" id="KW-0560">Oxidoreductase</keyword>
<name>A0A8S2DZW2_9BILA</name>
<keyword evidence="3 7" id="KW-0479">Metal-binding</keyword>
<dbReference type="PRINTS" id="PR00385">
    <property type="entry name" value="P450"/>
</dbReference>
<evidence type="ECO:0000256" key="8">
    <source>
        <dbReference type="RuleBase" id="RU000461"/>
    </source>
</evidence>
<keyword evidence="2 7" id="KW-0349">Heme</keyword>
<evidence type="ECO:0000256" key="4">
    <source>
        <dbReference type="ARBA" id="ARBA00023002"/>
    </source>
</evidence>
<protein>
    <recommendedName>
        <fullName evidence="12">Cytochrome P450</fullName>
    </recommendedName>
</protein>
<dbReference type="InterPro" id="IPR017972">
    <property type="entry name" value="Cyt_P450_CS"/>
</dbReference>
<evidence type="ECO:0000256" key="5">
    <source>
        <dbReference type="ARBA" id="ARBA00023004"/>
    </source>
</evidence>
<evidence type="ECO:0008006" key="12">
    <source>
        <dbReference type="Google" id="ProtNLM"/>
    </source>
</evidence>
<dbReference type="SUPFAM" id="SSF48264">
    <property type="entry name" value="Cytochrome P450"/>
    <property type="match status" value="1"/>
</dbReference>
<dbReference type="Gene3D" id="1.10.630.10">
    <property type="entry name" value="Cytochrome P450"/>
    <property type="match status" value="1"/>
</dbReference>
<dbReference type="PROSITE" id="PS00086">
    <property type="entry name" value="CYTOCHROME_P450"/>
    <property type="match status" value="1"/>
</dbReference>
<comment type="caution">
    <text evidence="9">The sequence shown here is derived from an EMBL/GenBank/DDBJ whole genome shotgun (WGS) entry which is preliminary data.</text>
</comment>
<dbReference type="EMBL" id="CAJOBA010009148">
    <property type="protein sequence ID" value="CAF3844750.1"/>
    <property type="molecule type" value="Genomic_DNA"/>
</dbReference>
<evidence type="ECO:0000313" key="11">
    <source>
        <dbReference type="Proteomes" id="UP000677228"/>
    </source>
</evidence>
<dbReference type="EMBL" id="CAJNOK010009131">
    <property type="protein sequence ID" value="CAF1081891.1"/>
    <property type="molecule type" value="Genomic_DNA"/>
</dbReference>
<dbReference type="InterPro" id="IPR002401">
    <property type="entry name" value="Cyt_P450_E_grp-I"/>
</dbReference>
<dbReference type="GO" id="GO:0004497">
    <property type="term" value="F:monooxygenase activity"/>
    <property type="evidence" value="ECO:0007669"/>
    <property type="project" value="UniProtKB-KW"/>
</dbReference>
<dbReference type="Proteomes" id="UP000677228">
    <property type="component" value="Unassembled WGS sequence"/>
</dbReference>
<dbReference type="PRINTS" id="PR00463">
    <property type="entry name" value="EP450I"/>
</dbReference>